<dbReference type="SUPFAM" id="SSF53098">
    <property type="entry name" value="Ribonuclease H-like"/>
    <property type="match status" value="1"/>
</dbReference>
<dbReference type="InterPro" id="IPR036397">
    <property type="entry name" value="RNaseH_sf"/>
</dbReference>
<feature type="non-terminal residue" evidence="2">
    <location>
        <position position="1"/>
    </location>
</feature>
<dbReference type="EMBL" id="JABFAE010413639">
    <property type="protein sequence ID" value="MBA0845193.1"/>
    <property type="molecule type" value="Genomic_DNA"/>
</dbReference>
<protein>
    <recommendedName>
        <fullName evidence="1">RNase H type-1 domain-containing protein</fullName>
    </recommendedName>
</protein>
<accession>A0A7J9KFH6</accession>
<dbReference type="GO" id="GO:0004523">
    <property type="term" value="F:RNA-DNA hybrid ribonuclease activity"/>
    <property type="evidence" value="ECO:0007669"/>
    <property type="project" value="InterPro"/>
</dbReference>
<organism evidence="2 3">
    <name type="scientific">Gossypium armourianum</name>
    <dbReference type="NCBI Taxonomy" id="34283"/>
    <lineage>
        <taxon>Eukaryota</taxon>
        <taxon>Viridiplantae</taxon>
        <taxon>Streptophyta</taxon>
        <taxon>Embryophyta</taxon>
        <taxon>Tracheophyta</taxon>
        <taxon>Spermatophyta</taxon>
        <taxon>Magnoliopsida</taxon>
        <taxon>eudicotyledons</taxon>
        <taxon>Gunneridae</taxon>
        <taxon>Pentapetalae</taxon>
        <taxon>rosids</taxon>
        <taxon>malvids</taxon>
        <taxon>Malvales</taxon>
        <taxon>Malvaceae</taxon>
        <taxon>Malvoideae</taxon>
        <taxon>Gossypium</taxon>
    </lineage>
</organism>
<evidence type="ECO:0000313" key="3">
    <source>
        <dbReference type="Proteomes" id="UP000593575"/>
    </source>
</evidence>
<feature type="domain" description="RNase H type-1" evidence="1">
    <location>
        <begin position="141"/>
        <end position="227"/>
    </location>
</feature>
<keyword evidence="3" id="KW-1185">Reference proteome</keyword>
<evidence type="ECO:0000259" key="1">
    <source>
        <dbReference type="Pfam" id="PF13456"/>
    </source>
</evidence>
<dbReference type="InterPro" id="IPR002156">
    <property type="entry name" value="RNaseH_domain"/>
</dbReference>
<name>A0A7J9KFH6_9ROSI</name>
<proteinExistence type="predicted"/>
<dbReference type="Gene3D" id="3.30.420.10">
    <property type="entry name" value="Ribonuclease H-like superfamily/Ribonuclease H"/>
    <property type="match status" value="1"/>
</dbReference>
<dbReference type="AlphaFoldDB" id="A0A7J9KFH6"/>
<dbReference type="InterPro" id="IPR012337">
    <property type="entry name" value="RNaseH-like_sf"/>
</dbReference>
<dbReference type="Proteomes" id="UP000593575">
    <property type="component" value="Unassembled WGS sequence"/>
</dbReference>
<dbReference type="GO" id="GO:0003676">
    <property type="term" value="F:nucleic acid binding"/>
    <property type="evidence" value="ECO:0007669"/>
    <property type="project" value="InterPro"/>
</dbReference>
<sequence length="254" mass="28853">FGWIVGDGCRIWLDKDKLGFEGLDGFALRISTNSLPEVCVCDIWLSHYGGWNVDHVHELYRDFMASWICNIPILPHGPNDRMIGYELLPTNIKISTIKHNVDLVCSRCKDGDETVIHALRDCPKAQDVLVASGFDNRLLINKIVNSECAELDGLLEGIRLAQSLIDKVIFETNCTCIINQFCKNKDDITIFSYHIKEARKMLDSFSKVEVKWVDYGCNKVPDSLSNWSLSNCCNLSFQMDYPSDIYNLVISYAI</sequence>
<evidence type="ECO:0000313" key="2">
    <source>
        <dbReference type="EMBL" id="MBA0845193.1"/>
    </source>
</evidence>
<dbReference type="Pfam" id="PF13456">
    <property type="entry name" value="RVT_3"/>
    <property type="match status" value="1"/>
</dbReference>
<comment type="caution">
    <text evidence="2">The sequence shown here is derived from an EMBL/GenBank/DDBJ whole genome shotgun (WGS) entry which is preliminary data.</text>
</comment>
<gene>
    <name evidence="2" type="ORF">Goarm_023140</name>
</gene>
<reference evidence="2 3" key="1">
    <citation type="journal article" date="2019" name="Genome Biol. Evol.">
        <title>Insights into the evolution of the New World diploid cottons (Gossypium, subgenus Houzingenia) based on genome sequencing.</title>
        <authorList>
            <person name="Grover C.E."/>
            <person name="Arick M.A. 2nd"/>
            <person name="Thrash A."/>
            <person name="Conover J.L."/>
            <person name="Sanders W.S."/>
            <person name="Peterson D.G."/>
            <person name="Frelichowski J.E."/>
            <person name="Scheffler J.A."/>
            <person name="Scheffler B.E."/>
            <person name="Wendel J.F."/>
        </authorList>
    </citation>
    <scope>NUCLEOTIDE SEQUENCE [LARGE SCALE GENOMIC DNA]</scope>
    <source>
        <strain evidence="2">6</strain>
        <tissue evidence="2">Leaf</tissue>
    </source>
</reference>